<dbReference type="Gene3D" id="1.20.140.10">
    <property type="entry name" value="Butyryl-CoA Dehydrogenase, subunit A, domain 3"/>
    <property type="match status" value="1"/>
</dbReference>
<comment type="similarity">
    <text evidence="2 6">Belongs to the acyl-CoA dehydrogenase family.</text>
</comment>
<dbReference type="InterPro" id="IPR037069">
    <property type="entry name" value="AcylCoA_DH/ox_N_sf"/>
</dbReference>
<gene>
    <name evidence="10" type="ORF">ABZ931_14245</name>
</gene>
<evidence type="ECO:0000256" key="2">
    <source>
        <dbReference type="ARBA" id="ARBA00009347"/>
    </source>
</evidence>
<dbReference type="SUPFAM" id="SSF47203">
    <property type="entry name" value="Acyl-CoA dehydrogenase C-terminal domain-like"/>
    <property type="match status" value="1"/>
</dbReference>
<dbReference type="InterPro" id="IPR006091">
    <property type="entry name" value="Acyl-CoA_Oxase/DH_mid-dom"/>
</dbReference>
<dbReference type="InterPro" id="IPR009075">
    <property type="entry name" value="AcylCo_DH/oxidase_C"/>
</dbReference>
<evidence type="ECO:0000313" key="10">
    <source>
        <dbReference type="EMBL" id="MEU6802158.1"/>
    </source>
</evidence>
<dbReference type="Proteomes" id="UP001551189">
    <property type="component" value="Unassembled WGS sequence"/>
</dbReference>
<organism evidence="10 11">
    <name type="scientific">Streptomyces neyagawaensis</name>
    <dbReference type="NCBI Taxonomy" id="42238"/>
    <lineage>
        <taxon>Bacteria</taxon>
        <taxon>Bacillati</taxon>
        <taxon>Actinomycetota</taxon>
        <taxon>Actinomycetes</taxon>
        <taxon>Kitasatosporales</taxon>
        <taxon>Streptomycetaceae</taxon>
        <taxon>Streptomyces</taxon>
    </lineage>
</organism>
<feature type="domain" description="Acyl-CoA oxidase/dehydrogenase middle" evidence="8">
    <location>
        <begin position="124"/>
        <end position="219"/>
    </location>
</feature>
<evidence type="ECO:0000256" key="3">
    <source>
        <dbReference type="ARBA" id="ARBA00022630"/>
    </source>
</evidence>
<feature type="domain" description="Acyl-CoA dehydrogenase/oxidase C-terminal" evidence="7">
    <location>
        <begin position="231"/>
        <end position="372"/>
    </location>
</feature>
<dbReference type="InterPro" id="IPR046373">
    <property type="entry name" value="Acyl-CoA_Oxase/DH_mid-dom_sf"/>
</dbReference>
<keyword evidence="5 6" id="KW-0560">Oxidoreductase</keyword>
<dbReference type="Pfam" id="PF02770">
    <property type="entry name" value="Acyl-CoA_dh_M"/>
    <property type="match status" value="1"/>
</dbReference>
<dbReference type="SUPFAM" id="SSF56645">
    <property type="entry name" value="Acyl-CoA dehydrogenase NM domain-like"/>
    <property type="match status" value="1"/>
</dbReference>
<evidence type="ECO:0000256" key="5">
    <source>
        <dbReference type="ARBA" id="ARBA00023002"/>
    </source>
</evidence>
<evidence type="ECO:0000256" key="4">
    <source>
        <dbReference type="ARBA" id="ARBA00022827"/>
    </source>
</evidence>
<evidence type="ECO:0000259" key="7">
    <source>
        <dbReference type="Pfam" id="PF00441"/>
    </source>
</evidence>
<name>A0ABV3AYA1_9ACTN</name>
<evidence type="ECO:0000259" key="8">
    <source>
        <dbReference type="Pfam" id="PF02770"/>
    </source>
</evidence>
<comment type="caution">
    <text evidence="10">The sequence shown here is derived from an EMBL/GenBank/DDBJ whole genome shotgun (WGS) entry which is preliminary data.</text>
</comment>
<dbReference type="InterPro" id="IPR013786">
    <property type="entry name" value="AcylCoA_DH/ox_N"/>
</dbReference>
<feature type="domain" description="Acyl-CoA dehydrogenase/oxidase N-terminal" evidence="9">
    <location>
        <begin position="7"/>
        <end position="120"/>
    </location>
</feature>
<comment type="cofactor">
    <cofactor evidence="1 6">
        <name>FAD</name>
        <dbReference type="ChEBI" id="CHEBI:57692"/>
    </cofactor>
</comment>
<keyword evidence="3 6" id="KW-0285">Flavoprotein</keyword>
<dbReference type="Gene3D" id="2.40.110.10">
    <property type="entry name" value="Butyryl-CoA Dehydrogenase, subunit A, domain 2"/>
    <property type="match status" value="1"/>
</dbReference>
<dbReference type="Pfam" id="PF00441">
    <property type="entry name" value="Acyl-CoA_dh_1"/>
    <property type="match status" value="1"/>
</dbReference>
<dbReference type="PANTHER" id="PTHR43292:SF3">
    <property type="entry name" value="ACYL-COA DEHYDROGENASE FADE29"/>
    <property type="match status" value="1"/>
</dbReference>
<proteinExistence type="inferred from homology"/>
<dbReference type="InterPro" id="IPR009100">
    <property type="entry name" value="AcylCoA_DH/oxidase_NM_dom_sf"/>
</dbReference>
<keyword evidence="4 6" id="KW-0274">FAD</keyword>
<dbReference type="EMBL" id="JBEYXT010000052">
    <property type="protein sequence ID" value="MEU6802158.1"/>
    <property type="molecule type" value="Genomic_DNA"/>
</dbReference>
<dbReference type="InterPro" id="IPR052161">
    <property type="entry name" value="Mycobact_Acyl-CoA_DH"/>
</dbReference>
<dbReference type="Pfam" id="PF02771">
    <property type="entry name" value="Acyl-CoA_dh_N"/>
    <property type="match status" value="1"/>
</dbReference>
<evidence type="ECO:0000256" key="1">
    <source>
        <dbReference type="ARBA" id="ARBA00001974"/>
    </source>
</evidence>
<evidence type="ECO:0000256" key="6">
    <source>
        <dbReference type="RuleBase" id="RU362125"/>
    </source>
</evidence>
<dbReference type="Gene3D" id="1.10.540.10">
    <property type="entry name" value="Acyl-CoA dehydrogenase/oxidase, N-terminal domain"/>
    <property type="match status" value="1"/>
</dbReference>
<dbReference type="RefSeq" id="WP_359695107.1">
    <property type="nucleotide sequence ID" value="NZ_JBEYXT010000052.1"/>
</dbReference>
<protein>
    <submittedName>
        <fullName evidence="10">Acyl-CoA dehydrogenase family protein</fullName>
    </submittedName>
</protein>
<accession>A0ABV3AYA1</accession>
<sequence>MDLAHSPADEAFRAEARAWLRARVPSVPLPSLETEEGFAAHRAWEAELAADRWSVVNWPAAYGGRDAGLIRWLIFEEEYYAAGAPGRVGQNGVNLLAPTLFDHGTEEQRARVLPPMASGEVVWAQAWSEPEAGSDLASLTSRAVRTDGGWLLRGQKTWSSRAAFAHRAFGLFRSEPGAPKPHQGLTYLMFDLRAPGVTVRPIGRLDGKPAFAELFLDDVFVPDEDVIGEPGQGWRIAMSTAGNERGLTLRSPGRFLASADRLRDLWEARGRPVTARDGVADALIGARAYELFTWASASRFLDGESLGPESSLNKVFWSEYDIALHETALELLGEEGEFADTDWSEGYVFSLAGPIYAGTNEIQRDIVAERLLGLPRGRRT</sequence>
<evidence type="ECO:0000313" key="11">
    <source>
        <dbReference type="Proteomes" id="UP001551189"/>
    </source>
</evidence>
<keyword evidence="11" id="KW-1185">Reference proteome</keyword>
<reference evidence="10 11" key="1">
    <citation type="submission" date="2024-06" db="EMBL/GenBank/DDBJ databases">
        <title>The Natural Products Discovery Center: Release of the First 8490 Sequenced Strains for Exploring Actinobacteria Biosynthetic Diversity.</title>
        <authorList>
            <person name="Kalkreuter E."/>
            <person name="Kautsar S.A."/>
            <person name="Yang D."/>
            <person name="Bader C.D."/>
            <person name="Teijaro C.N."/>
            <person name="Fluegel L."/>
            <person name="Davis C.M."/>
            <person name="Simpson J.R."/>
            <person name="Lauterbach L."/>
            <person name="Steele A.D."/>
            <person name="Gui C."/>
            <person name="Meng S."/>
            <person name="Li G."/>
            <person name="Viehrig K."/>
            <person name="Ye F."/>
            <person name="Su P."/>
            <person name="Kiefer A.F."/>
            <person name="Nichols A."/>
            <person name="Cepeda A.J."/>
            <person name="Yan W."/>
            <person name="Fan B."/>
            <person name="Jiang Y."/>
            <person name="Adhikari A."/>
            <person name="Zheng C.-J."/>
            <person name="Schuster L."/>
            <person name="Cowan T.M."/>
            <person name="Smanski M.J."/>
            <person name="Chevrette M.G."/>
            <person name="De Carvalho L.P.S."/>
            <person name="Shen B."/>
        </authorList>
    </citation>
    <scope>NUCLEOTIDE SEQUENCE [LARGE SCALE GENOMIC DNA]</scope>
    <source>
        <strain evidence="10 11">NPDC046851</strain>
    </source>
</reference>
<dbReference type="InterPro" id="IPR036250">
    <property type="entry name" value="AcylCo_DH-like_C"/>
</dbReference>
<evidence type="ECO:0000259" key="9">
    <source>
        <dbReference type="Pfam" id="PF02771"/>
    </source>
</evidence>
<dbReference type="PANTHER" id="PTHR43292">
    <property type="entry name" value="ACYL-COA DEHYDROGENASE"/>
    <property type="match status" value="1"/>
</dbReference>